<dbReference type="AlphaFoldDB" id="A0A1R3KV00"/>
<accession>A0A1R3KV00</accession>
<proteinExistence type="predicted"/>
<dbReference type="Pfam" id="PF08387">
    <property type="entry name" value="FBD"/>
    <property type="match status" value="1"/>
</dbReference>
<dbReference type="InterPro" id="IPR036047">
    <property type="entry name" value="F-box-like_dom_sf"/>
</dbReference>
<dbReference type="Pfam" id="PF00646">
    <property type="entry name" value="F-box"/>
    <property type="match status" value="1"/>
</dbReference>
<dbReference type="PROSITE" id="PS50181">
    <property type="entry name" value="FBOX"/>
    <property type="match status" value="1"/>
</dbReference>
<gene>
    <name evidence="3" type="ORF">COLO4_04142</name>
</gene>
<sequence>MSMKTVSESKEEVEGKGEDKISSLPDDVLLHILSFLESKDAFKTRVLSKRWLKVGRSIHSLSLEYREGVDKRSSFNDFINGVLLYGHNRLSSLTSFSLCYESDSDAYIDEVGNLNAWIAAAISFNPESFRLWFDLFGKREQTAPIFKMPPTLFQCQKLVTLELGSIGRLNVIYFDVLETGTGTETVWFPSLKVLLLQHMIFKDENTLKNLLPRCPVLETLYLSSIPYIGHNVFVLSPSLKVLKLDVQELITGTYGNRYIIEAPKLERLYLQDLSLSGFSIKFSPCLVSAVMQFNSPHVKGSFNPSILPVLELFQGISNVKSLTLCTHKSIILKDELANLPVFPNLTRLHIGGCKSWEIFPCILQNSPCLKLLILDTYYFEYCKSFKWRPLELVPKCLALHLEFVYFDVQLLHIKEDEDKHAMKMFEYFLENGKVLKEMNIICRINSPLLYEDMKKLLEFPKASEECQILLSEPAISN</sequence>
<evidence type="ECO:0000259" key="2">
    <source>
        <dbReference type="PROSITE" id="PS50181"/>
    </source>
</evidence>
<dbReference type="InterPro" id="IPR050232">
    <property type="entry name" value="FBL13/AtMIF1-like"/>
</dbReference>
<dbReference type="InterPro" id="IPR053781">
    <property type="entry name" value="F-box_AtFBL13-like"/>
</dbReference>
<reference evidence="4" key="1">
    <citation type="submission" date="2013-09" db="EMBL/GenBank/DDBJ databases">
        <title>Corchorus olitorius genome sequencing.</title>
        <authorList>
            <person name="Alam M."/>
            <person name="Haque M.S."/>
            <person name="Islam M.S."/>
            <person name="Emdad E.M."/>
            <person name="Islam M.M."/>
            <person name="Ahmed B."/>
            <person name="Halim A."/>
            <person name="Hossen Q.M.M."/>
            <person name="Hossain M.Z."/>
            <person name="Ahmed R."/>
            <person name="Khan M.M."/>
            <person name="Islam R."/>
            <person name="Rashid M.M."/>
            <person name="Khan S.A."/>
            <person name="Rahman M.S."/>
            <person name="Alam M."/>
            <person name="Yahiya A.S."/>
            <person name="Khan M.S."/>
            <person name="Azam M.S."/>
            <person name="Haque T."/>
            <person name="Lashkar M.Z.H."/>
            <person name="Akhand A.I."/>
            <person name="Morshed G."/>
            <person name="Roy S."/>
            <person name="Uddin K.S."/>
            <person name="Rabeya T."/>
            <person name="Hossain A.S."/>
            <person name="Chowdhury A."/>
            <person name="Snigdha A.R."/>
            <person name="Mortoza M.S."/>
            <person name="Matin S.A."/>
            <person name="Hoque S.M.E."/>
            <person name="Islam M.K."/>
            <person name="Roy D.K."/>
            <person name="Haider R."/>
            <person name="Moosa M.M."/>
            <person name="Elias S.M."/>
            <person name="Hasan A.M."/>
            <person name="Jahan S."/>
            <person name="Shafiuddin M."/>
            <person name="Mahmood N."/>
            <person name="Shommy N.S."/>
        </authorList>
    </citation>
    <scope>NUCLEOTIDE SEQUENCE [LARGE SCALE GENOMIC DNA]</scope>
    <source>
        <strain evidence="4">cv. O-4</strain>
    </source>
</reference>
<dbReference type="SMART" id="SM00256">
    <property type="entry name" value="FBOX"/>
    <property type="match status" value="1"/>
</dbReference>
<dbReference type="InterPro" id="IPR055411">
    <property type="entry name" value="LRR_FXL15/At3g58940/PEG3-like"/>
</dbReference>
<evidence type="ECO:0000313" key="4">
    <source>
        <dbReference type="Proteomes" id="UP000187203"/>
    </source>
</evidence>
<dbReference type="Pfam" id="PF24758">
    <property type="entry name" value="LRR_At5g56370"/>
    <property type="match status" value="1"/>
</dbReference>
<dbReference type="PANTHER" id="PTHR31900:SF34">
    <property type="entry name" value="EMB|CAB62440.1-RELATED"/>
    <property type="match status" value="1"/>
</dbReference>
<evidence type="ECO:0000256" key="1">
    <source>
        <dbReference type="SAM" id="MobiDB-lite"/>
    </source>
</evidence>
<protein>
    <recommendedName>
        <fullName evidence="2">F-box domain-containing protein</fullName>
    </recommendedName>
</protein>
<dbReference type="Gene3D" id="3.80.10.10">
    <property type="entry name" value="Ribonuclease Inhibitor"/>
    <property type="match status" value="1"/>
</dbReference>
<dbReference type="SUPFAM" id="SSF52047">
    <property type="entry name" value="RNI-like"/>
    <property type="match status" value="1"/>
</dbReference>
<keyword evidence="4" id="KW-1185">Reference proteome</keyword>
<dbReference type="PANTHER" id="PTHR31900">
    <property type="entry name" value="F-BOX/RNI SUPERFAMILY PROTEIN-RELATED"/>
    <property type="match status" value="1"/>
</dbReference>
<dbReference type="OrthoDB" id="1298252at2759"/>
<dbReference type="InterPro" id="IPR006566">
    <property type="entry name" value="FBD"/>
</dbReference>
<feature type="domain" description="F-box" evidence="2">
    <location>
        <begin position="18"/>
        <end position="68"/>
    </location>
</feature>
<dbReference type="SUPFAM" id="SSF81383">
    <property type="entry name" value="F-box domain"/>
    <property type="match status" value="1"/>
</dbReference>
<dbReference type="CDD" id="cd22160">
    <property type="entry name" value="F-box_AtFBL13-like"/>
    <property type="match status" value="1"/>
</dbReference>
<dbReference type="EMBL" id="AWUE01011123">
    <property type="protein sequence ID" value="OMP10944.1"/>
    <property type="molecule type" value="Genomic_DNA"/>
</dbReference>
<dbReference type="Gene3D" id="1.20.1280.50">
    <property type="match status" value="1"/>
</dbReference>
<comment type="caution">
    <text evidence="3">The sequence shown here is derived from an EMBL/GenBank/DDBJ whole genome shotgun (WGS) entry which is preliminary data.</text>
</comment>
<dbReference type="SMART" id="SM00579">
    <property type="entry name" value="FBD"/>
    <property type="match status" value="1"/>
</dbReference>
<dbReference type="InterPro" id="IPR032675">
    <property type="entry name" value="LRR_dom_sf"/>
</dbReference>
<dbReference type="Proteomes" id="UP000187203">
    <property type="component" value="Unassembled WGS sequence"/>
</dbReference>
<organism evidence="3 4">
    <name type="scientific">Corchorus olitorius</name>
    <dbReference type="NCBI Taxonomy" id="93759"/>
    <lineage>
        <taxon>Eukaryota</taxon>
        <taxon>Viridiplantae</taxon>
        <taxon>Streptophyta</taxon>
        <taxon>Embryophyta</taxon>
        <taxon>Tracheophyta</taxon>
        <taxon>Spermatophyta</taxon>
        <taxon>Magnoliopsida</taxon>
        <taxon>eudicotyledons</taxon>
        <taxon>Gunneridae</taxon>
        <taxon>Pentapetalae</taxon>
        <taxon>rosids</taxon>
        <taxon>malvids</taxon>
        <taxon>Malvales</taxon>
        <taxon>Malvaceae</taxon>
        <taxon>Grewioideae</taxon>
        <taxon>Apeibeae</taxon>
        <taxon>Corchorus</taxon>
    </lineage>
</organism>
<dbReference type="InterPro" id="IPR001810">
    <property type="entry name" value="F-box_dom"/>
</dbReference>
<dbReference type="STRING" id="93759.A0A1R3KV00"/>
<evidence type="ECO:0000313" key="3">
    <source>
        <dbReference type="EMBL" id="OMP10944.1"/>
    </source>
</evidence>
<feature type="region of interest" description="Disordered" evidence="1">
    <location>
        <begin position="1"/>
        <end position="20"/>
    </location>
</feature>
<name>A0A1R3KV00_9ROSI</name>
<feature type="compositionally biased region" description="Basic and acidic residues" evidence="1">
    <location>
        <begin position="7"/>
        <end position="20"/>
    </location>
</feature>